<organism evidence="1">
    <name type="scientific">Paenibacillus sp. SYP-B3998</name>
    <dbReference type="NCBI Taxonomy" id="2678564"/>
    <lineage>
        <taxon>Bacteria</taxon>
        <taxon>Bacillati</taxon>
        <taxon>Bacillota</taxon>
        <taxon>Bacilli</taxon>
        <taxon>Bacillales</taxon>
        <taxon>Paenibacillaceae</taxon>
        <taxon>Paenibacillus</taxon>
    </lineage>
</organism>
<dbReference type="EMBL" id="JAAIKC010000001">
    <property type="protein sequence ID" value="NEW04424.1"/>
    <property type="molecule type" value="Genomic_DNA"/>
</dbReference>
<sequence>MTTNLPEGTECISVSQGTVNWNRKRKVAPHQWQISYSKNQTMGAGLVAGGMQAKGEIILFWNSESTPRPELILPYTEAIRDGASVVMTKPVGICEKNLNGARLSAITLNRMLKRPDLGAASLSIGPFAITRQALSSIGNRLLAVPPKFLVACLQGELPIKTISVRRLDTSKAVPDETTVIQETMQAISEWIRFKGERGGFTDMKRARDLFKPKDGGVR</sequence>
<evidence type="ECO:0000313" key="1">
    <source>
        <dbReference type="EMBL" id="NEW04424.1"/>
    </source>
</evidence>
<protein>
    <submittedName>
        <fullName evidence="1">Uncharacterized protein</fullName>
    </submittedName>
</protein>
<name>A0A6G3ZRT6_9BACL</name>
<dbReference type="SUPFAM" id="SSF53448">
    <property type="entry name" value="Nucleotide-diphospho-sugar transferases"/>
    <property type="match status" value="1"/>
</dbReference>
<accession>A0A6G3ZRT6</accession>
<reference evidence="1" key="1">
    <citation type="submission" date="2020-02" db="EMBL/GenBank/DDBJ databases">
        <authorList>
            <person name="Shen X.-R."/>
            <person name="Zhang Y.-X."/>
        </authorList>
    </citation>
    <scope>NUCLEOTIDE SEQUENCE</scope>
    <source>
        <strain evidence="1">SYP-B3998</strain>
    </source>
</reference>
<comment type="caution">
    <text evidence="1">The sequence shown here is derived from an EMBL/GenBank/DDBJ whole genome shotgun (WGS) entry which is preliminary data.</text>
</comment>
<dbReference type="InterPro" id="IPR029044">
    <property type="entry name" value="Nucleotide-diphossugar_trans"/>
</dbReference>
<gene>
    <name evidence="1" type="ORF">GK047_00090</name>
</gene>
<dbReference type="AlphaFoldDB" id="A0A6G3ZRT6"/>
<proteinExistence type="predicted"/>